<reference evidence="2 3" key="1">
    <citation type="submission" date="2018-06" db="EMBL/GenBank/DDBJ databases">
        <authorList>
            <consortium name="Pathogen Informatics"/>
            <person name="Doyle S."/>
        </authorList>
    </citation>
    <scope>NUCLEOTIDE SEQUENCE [LARGE SCALE GENOMIC DNA]</scope>
    <source>
        <strain evidence="2 3">NCTC1934</strain>
    </source>
</reference>
<dbReference type="STRING" id="1406858.GCA_000710895_06447"/>
<dbReference type="OrthoDB" id="4564763at2"/>
<evidence type="ECO:0000313" key="2">
    <source>
        <dbReference type="EMBL" id="SUA80624.1"/>
    </source>
</evidence>
<gene>
    <name evidence="2" type="ORF">NCTC1934_04370</name>
</gene>
<dbReference type="EMBL" id="UGRY01000002">
    <property type="protein sequence ID" value="SUA80624.1"/>
    <property type="molecule type" value="Genomic_DNA"/>
</dbReference>
<dbReference type="AlphaFoldDB" id="A0A378YU26"/>
<keyword evidence="3" id="KW-1185">Reference proteome</keyword>
<dbReference type="InterPro" id="IPR007278">
    <property type="entry name" value="DUF397"/>
</dbReference>
<proteinExistence type="predicted"/>
<sequence>MKIDPAQAKWFKSSHSTSGGECVEAAHLHGGMVGVRDSTLGTESPVLLFDGPAWDAFTDSVRAGGFDHA</sequence>
<feature type="domain" description="DUF397" evidence="1">
    <location>
        <begin position="8"/>
        <end position="62"/>
    </location>
</feature>
<name>A0A378YU26_9NOCA</name>
<dbReference type="Proteomes" id="UP000255467">
    <property type="component" value="Unassembled WGS sequence"/>
</dbReference>
<evidence type="ECO:0000313" key="3">
    <source>
        <dbReference type="Proteomes" id="UP000255467"/>
    </source>
</evidence>
<evidence type="ECO:0000259" key="1">
    <source>
        <dbReference type="Pfam" id="PF04149"/>
    </source>
</evidence>
<dbReference type="Pfam" id="PF04149">
    <property type="entry name" value="DUF397"/>
    <property type="match status" value="1"/>
</dbReference>
<protein>
    <submittedName>
        <fullName evidence="2">Domain of uncharacterized function (DUF397)</fullName>
    </submittedName>
</protein>
<organism evidence="2 3">
    <name type="scientific">Nocardia otitidiscaviarum</name>
    <dbReference type="NCBI Taxonomy" id="1823"/>
    <lineage>
        <taxon>Bacteria</taxon>
        <taxon>Bacillati</taxon>
        <taxon>Actinomycetota</taxon>
        <taxon>Actinomycetes</taxon>
        <taxon>Mycobacteriales</taxon>
        <taxon>Nocardiaceae</taxon>
        <taxon>Nocardia</taxon>
    </lineage>
</organism>
<dbReference type="RefSeq" id="WP_039815334.1">
    <property type="nucleotide sequence ID" value="NZ_UGRY01000002.1"/>
</dbReference>
<accession>A0A378YU26</accession>